<organism evidence="2">
    <name type="scientific">Blastochloris viridis</name>
    <name type="common">Rhodopseudomonas viridis</name>
    <dbReference type="NCBI Taxonomy" id="1079"/>
    <lineage>
        <taxon>Bacteria</taxon>
        <taxon>Pseudomonadati</taxon>
        <taxon>Pseudomonadota</taxon>
        <taxon>Alphaproteobacteria</taxon>
        <taxon>Hyphomicrobiales</taxon>
        <taxon>Blastochloridaceae</taxon>
        <taxon>Blastochloris</taxon>
    </lineage>
</organism>
<feature type="compositionally biased region" description="Low complexity" evidence="1">
    <location>
        <begin position="57"/>
        <end position="69"/>
    </location>
</feature>
<protein>
    <submittedName>
        <fullName evidence="2">Uncharacterized protein</fullName>
    </submittedName>
</protein>
<evidence type="ECO:0000313" key="2">
    <source>
        <dbReference type="EMBL" id="BAR99098.1"/>
    </source>
</evidence>
<evidence type="ECO:0000256" key="1">
    <source>
        <dbReference type="SAM" id="MobiDB-lite"/>
    </source>
</evidence>
<gene>
    <name evidence="2" type="ORF">BV133_1505</name>
</gene>
<feature type="region of interest" description="Disordered" evidence="1">
    <location>
        <begin position="48"/>
        <end position="69"/>
    </location>
</feature>
<proteinExistence type="predicted"/>
<reference evidence="2" key="1">
    <citation type="journal article" date="2015" name="Genome Announc.">
        <title>Complete Genome Sequence of the Bacteriochlorophyll b-Producing Photosynthetic Bacterium Blastochloris viridis.</title>
        <authorList>
            <person name="Tsukatani Y."/>
            <person name="Hirose Y."/>
            <person name="Harada J."/>
            <person name="Misawa N."/>
            <person name="Mori K."/>
            <person name="Inoue K."/>
            <person name="Tamiaki H."/>
        </authorList>
    </citation>
    <scope>NUCLEOTIDE SEQUENCE [LARGE SCALE GENOMIC DNA]</scope>
    <source>
        <strain evidence="2">DSM 133</strain>
    </source>
</reference>
<accession>A0A182D162</accession>
<name>A0A182D162_BLAVI</name>
<dbReference type="EMBL" id="AP014854">
    <property type="protein sequence ID" value="BAR99098.1"/>
    <property type="molecule type" value="Genomic_DNA"/>
</dbReference>
<dbReference type="AlphaFoldDB" id="A0A182D162"/>
<sequence length="69" mass="7015">MRVKVKSLRGQSFVAGVGALAVQDVVATALGRPIAGIRRDCAGASGRPAIGRKPISGARTGRAAGTGWW</sequence>